<dbReference type="Pfam" id="PF00106">
    <property type="entry name" value="adh_short"/>
    <property type="match status" value="1"/>
</dbReference>
<organism evidence="1 2">
    <name type="scientific">Actimicrobium antarcticum</name>
    <dbReference type="NCBI Taxonomy" id="1051899"/>
    <lineage>
        <taxon>Bacteria</taxon>
        <taxon>Pseudomonadati</taxon>
        <taxon>Pseudomonadota</taxon>
        <taxon>Betaproteobacteria</taxon>
        <taxon>Burkholderiales</taxon>
        <taxon>Oxalobacteraceae</taxon>
        <taxon>Actimicrobium</taxon>
    </lineage>
</organism>
<gene>
    <name evidence="1" type="ORF">GCM10022212_35190</name>
</gene>
<evidence type="ECO:0000313" key="1">
    <source>
        <dbReference type="EMBL" id="GAA4033064.1"/>
    </source>
</evidence>
<dbReference type="Proteomes" id="UP001501353">
    <property type="component" value="Unassembled WGS sequence"/>
</dbReference>
<dbReference type="PANTHER" id="PTHR45458">
    <property type="entry name" value="SHORT-CHAIN DEHYDROGENASE/REDUCTASE SDR"/>
    <property type="match status" value="1"/>
</dbReference>
<sequence>MSMQTALIIGASRGIGFELARQYRADGWRVIASVRKPQDGAQLESLGCEVVQLDVNDAAQCAAFGKKLATEKLAIGMINAGVYGPRTDGLEPPTDADFDAVMHANVLGAMRLLPLVGPAVARANGRLSVTSSRMGSISLRTNAGGWLYRASKAALNSLLADTALTFGAQGAICVALHPGWVRTDMGGDGADLAVADSAAGIRATLAGLTKADNGKFFNYDGAPLSW</sequence>
<dbReference type="InterPro" id="IPR002347">
    <property type="entry name" value="SDR_fam"/>
</dbReference>
<dbReference type="SUPFAM" id="SSF51735">
    <property type="entry name" value="NAD(P)-binding Rossmann-fold domains"/>
    <property type="match status" value="1"/>
</dbReference>
<evidence type="ECO:0000313" key="2">
    <source>
        <dbReference type="Proteomes" id="UP001501353"/>
    </source>
</evidence>
<dbReference type="EMBL" id="BAAAZE010000014">
    <property type="protein sequence ID" value="GAA4033064.1"/>
    <property type="molecule type" value="Genomic_DNA"/>
</dbReference>
<accession>A0ABP7TYA8</accession>
<comment type="caution">
    <text evidence="1">The sequence shown here is derived from an EMBL/GenBank/DDBJ whole genome shotgun (WGS) entry which is preliminary data.</text>
</comment>
<keyword evidence="2" id="KW-1185">Reference proteome</keyword>
<protein>
    <submittedName>
        <fullName evidence="1">SDR family oxidoreductase</fullName>
    </submittedName>
</protein>
<proteinExistence type="predicted"/>
<dbReference type="PANTHER" id="PTHR45458:SF1">
    <property type="entry name" value="SHORT CHAIN DEHYDROGENASE"/>
    <property type="match status" value="1"/>
</dbReference>
<dbReference type="PRINTS" id="PR00081">
    <property type="entry name" value="GDHRDH"/>
</dbReference>
<dbReference type="InterPro" id="IPR052184">
    <property type="entry name" value="SDR_enzymes"/>
</dbReference>
<dbReference type="Gene3D" id="3.40.50.720">
    <property type="entry name" value="NAD(P)-binding Rossmann-like Domain"/>
    <property type="match status" value="1"/>
</dbReference>
<name>A0ABP7TYA8_9BURK</name>
<reference evidence="2" key="1">
    <citation type="journal article" date="2019" name="Int. J. Syst. Evol. Microbiol.">
        <title>The Global Catalogue of Microorganisms (GCM) 10K type strain sequencing project: providing services to taxonomists for standard genome sequencing and annotation.</title>
        <authorList>
            <consortium name="The Broad Institute Genomics Platform"/>
            <consortium name="The Broad Institute Genome Sequencing Center for Infectious Disease"/>
            <person name="Wu L."/>
            <person name="Ma J."/>
        </authorList>
    </citation>
    <scope>NUCLEOTIDE SEQUENCE [LARGE SCALE GENOMIC DNA]</scope>
    <source>
        <strain evidence="2">JCM 16673</strain>
    </source>
</reference>
<dbReference type="CDD" id="cd05325">
    <property type="entry name" value="carb_red_sniffer_like_SDR_c"/>
    <property type="match status" value="1"/>
</dbReference>
<dbReference type="NCBIfam" id="NF005403">
    <property type="entry name" value="PRK06953.1"/>
    <property type="match status" value="1"/>
</dbReference>
<dbReference type="InterPro" id="IPR036291">
    <property type="entry name" value="NAD(P)-bd_dom_sf"/>
</dbReference>